<dbReference type="AlphaFoldDB" id="A0AAD8NUE1"/>
<organism evidence="1 2">
    <name type="scientific">Tagetes erecta</name>
    <name type="common">African marigold</name>
    <dbReference type="NCBI Taxonomy" id="13708"/>
    <lineage>
        <taxon>Eukaryota</taxon>
        <taxon>Viridiplantae</taxon>
        <taxon>Streptophyta</taxon>
        <taxon>Embryophyta</taxon>
        <taxon>Tracheophyta</taxon>
        <taxon>Spermatophyta</taxon>
        <taxon>Magnoliopsida</taxon>
        <taxon>eudicotyledons</taxon>
        <taxon>Gunneridae</taxon>
        <taxon>Pentapetalae</taxon>
        <taxon>asterids</taxon>
        <taxon>campanulids</taxon>
        <taxon>Asterales</taxon>
        <taxon>Asteraceae</taxon>
        <taxon>Asteroideae</taxon>
        <taxon>Heliantheae alliance</taxon>
        <taxon>Tageteae</taxon>
        <taxon>Tagetes</taxon>
    </lineage>
</organism>
<accession>A0AAD8NUE1</accession>
<dbReference type="EMBL" id="JAUHHV010000006">
    <property type="protein sequence ID" value="KAK1421367.1"/>
    <property type="molecule type" value="Genomic_DNA"/>
</dbReference>
<keyword evidence="2" id="KW-1185">Reference proteome</keyword>
<protein>
    <submittedName>
        <fullName evidence="1">Uncharacterized protein</fullName>
    </submittedName>
</protein>
<dbReference type="Proteomes" id="UP001229421">
    <property type="component" value="Unassembled WGS sequence"/>
</dbReference>
<comment type="caution">
    <text evidence="1">The sequence shown here is derived from an EMBL/GenBank/DDBJ whole genome shotgun (WGS) entry which is preliminary data.</text>
</comment>
<evidence type="ECO:0000313" key="2">
    <source>
        <dbReference type="Proteomes" id="UP001229421"/>
    </source>
</evidence>
<sequence>MNCSRFLLRSNSTASTSHFHKTNLHLDCVTKPSFTAKILSTFHSCWIILWQFVAGKGVEPLLLGAAELNFCITSINTSFLNSLLLLLGAATILEIFEKGIYGHLLFISSAIKVGLYSRGKNTSNLKWKWMMRHVMHVSEGRLKQLSSCIAPPPVLLTLSNVYTHPSFFHYKCYVLRFAEEEEEAAHS</sequence>
<gene>
    <name evidence="1" type="ORF">QVD17_23644</name>
</gene>
<name>A0AAD8NUE1_TARER</name>
<evidence type="ECO:0000313" key="1">
    <source>
        <dbReference type="EMBL" id="KAK1421367.1"/>
    </source>
</evidence>
<proteinExistence type="predicted"/>
<reference evidence="1" key="1">
    <citation type="journal article" date="2023" name="bioRxiv">
        <title>Improved chromosome-level genome assembly for marigold (Tagetes erecta).</title>
        <authorList>
            <person name="Jiang F."/>
            <person name="Yuan L."/>
            <person name="Wang S."/>
            <person name="Wang H."/>
            <person name="Xu D."/>
            <person name="Wang A."/>
            <person name="Fan W."/>
        </authorList>
    </citation>
    <scope>NUCLEOTIDE SEQUENCE</scope>
    <source>
        <strain evidence="1">WSJ</strain>
        <tissue evidence="1">Leaf</tissue>
    </source>
</reference>